<keyword evidence="1" id="KW-0378">Hydrolase</keyword>
<dbReference type="Proteomes" id="UP001365931">
    <property type="component" value="Segment"/>
</dbReference>
<protein>
    <submittedName>
        <fullName evidence="1">HNH endonuclease</fullName>
    </submittedName>
</protein>
<sequence length="95" mass="11156">MLQSNKNLKLRQSLVNMAISVEPYKRKEPKQDMRGRKTTWTDQQVLEIRALHKFGKMLPAEIAERYNTTKGAINSLLSYVTRVYLEPERKHLPTK</sequence>
<name>A0ACD5FRT4_9CAUD</name>
<accession>A0ACD5FRT4</accession>
<proteinExistence type="predicted"/>
<evidence type="ECO:0000313" key="2">
    <source>
        <dbReference type="Proteomes" id="UP001365931"/>
    </source>
</evidence>
<gene>
    <name evidence="1" type="ORF">MVUOKPPV_CDS0299</name>
</gene>
<reference evidence="1" key="1">
    <citation type="submission" date="2024-09" db="EMBL/GenBank/DDBJ databases">
        <title>The complete genome of Klebsiella pneumoniae phage phi1_175008.</title>
        <authorList>
            <person name="Li J."/>
            <person name="Feng Y."/>
            <person name="Zong Z."/>
        </authorList>
    </citation>
    <scope>NUCLEOTIDE SEQUENCE</scope>
</reference>
<evidence type="ECO:0000313" key="1">
    <source>
        <dbReference type="EMBL" id="XKX17696.1"/>
    </source>
</evidence>
<organism evidence="1 2">
    <name type="scientific">Klebsiella phage phi1_175008</name>
    <dbReference type="NCBI Taxonomy" id="3127744"/>
    <lineage>
        <taxon>Viruses</taxon>
        <taxon>Duplodnaviria</taxon>
        <taxon>Heunggongvirae</taxon>
        <taxon>Uroviricota</taxon>
        <taxon>Caudoviricetes</taxon>
        <taxon>Stephanstirmvirinae</taxon>
    </lineage>
</organism>
<keyword evidence="1" id="KW-0255">Endonuclease</keyword>
<keyword evidence="1" id="KW-0540">Nuclease</keyword>
<dbReference type="EMBL" id="PQ360875">
    <property type="protein sequence ID" value="XKX17696.1"/>
    <property type="molecule type" value="Genomic_DNA"/>
</dbReference>